<gene>
    <name evidence="3" type="primary">hyi</name>
    <name evidence="3" type="ORF">Ataiwa_23330</name>
</gene>
<comment type="caution">
    <text evidence="3">The sequence shown here is derived from an EMBL/GenBank/DDBJ whole genome shotgun (WGS) entry which is preliminary data.</text>
</comment>
<dbReference type="NCBIfam" id="TIGR01409">
    <property type="entry name" value="TAT_signal_seq"/>
    <property type="match status" value="1"/>
</dbReference>
<dbReference type="InterPro" id="IPR019546">
    <property type="entry name" value="TAT_signal_bac_arc"/>
</dbReference>
<name>A0ABQ6Q1K6_9BACT</name>
<evidence type="ECO:0000313" key="4">
    <source>
        <dbReference type="Proteomes" id="UP001307705"/>
    </source>
</evidence>
<protein>
    <submittedName>
        <fullName evidence="3">Hydroxypyruvate isomerase</fullName>
    </submittedName>
</protein>
<evidence type="ECO:0000313" key="3">
    <source>
        <dbReference type="EMBL" id="GMQ34061.1"/>
    </source>
</evidence>
<dbReference type="Gene3D" id="3.20.20.150">
    <property type="entry name" value="Divalent-metal-dependent TIM barrel enzymes"/>
    <property type="match status" value="1"/>
</dbReference>
<feature type="domain" description="Xylose isomerase-like TIM barrel" evidence="2">
    <location>
        <begin position="80"/>
        <end position="308"/>
    </location>
</feature>
<dbReference type="PROSITE" id="PS51318">
    <property type="entry name" value="TAT"/>
    <property type="match status" value="1"/>
</dbReference>
<accession>A0ABQ6Q1K6</accession>
<dbReference type="Pfam" id="PF01261">
    <property type="entry name" value="AP_endonuc_2"/>
    <property type="match status" value="1"/>
</dbReference>
<dbReference type="InterPro" id="IPR006311">
    <property type="entry name" value="TAT_signal"/>
</dbReference>
<keyword evidence="4" id="KW-1185">Reference proteome</keyword>
<dbReference type="InterPro" id="IPR036237">
    <property type="entry name" value="Xyl_isomerase-like_sf"/>
</dbReference>
<organism evidence="3 4">
    <name type="scientific">Algoriphagus taiwanensis</name>
    <dbReference type="NCBI Taxonomy" id="1445656"/>
    <lineage>
        <taxon>Bacteria</taxon>
        <taxon>Pseudomonadati</taxon>
        <taxon>Bacteroidota</taxon>
        <taxon>Cytophagia</taxon>
        <taxon>Cytophagales</taxon>
        <taxon>Cyclobacteriaceae</taxon>
        <taxon>Algoriphagus</taxon>
    </lineage>
</organism>
<dbReference type="InterPro" id="IPR050417">
    <property type="entry name" value="Sugar_Epim/Isomerase"/>
</dbReference>
<dbReference type="EMBL" id="BTPE01000007">
    <property type="protein sequence ID" value="GMQ34061.1"/>
    <property type="molecule type" value="Genomic_DNA"/>
</dbReference>
<dbReference type="InterPro" id="IPR013022">
    <property type="entry name" value="Xyl_isomerase-like_TIM-brl"/>
</dbReference>
<evidence type="ECO:0000256" key="1">
    <source>
        <dbReference type="ARBA" id="ARBA00023235"/>
    </source>
</evidence>
<proteinExistence type="predicted"/>
<keyword evidence="1 3" id="KW-0413">Isomerase</keyword>
<dbReference type="GO" id="GO:0016853">
    <property type="term" value="F:isomerase activity"/>
    <property type="evidence" value="ECO:0007669"/>
    <property type="project" value="UniProtKB-KW"/>
</dbReference>
<dbReference type="Proteomes" id="UP001307705">
    <property type="component" value="Unassembled WGS sequence"/>
</dbReference>
<sequence>MQMGIIHMQFQEKLKSSDMERRGFIKRIGLGSALVGAAGAVSIPALASSKKQAAPFTMDFAPHFGMFKNHAPGGIVDELRFMADQGFRSLEDNGLLKRSEADQELIGKTLSDLGMRMGVFVIDGGDNWKVSLTTGKQDFLDTFLKTCRDSVEAAKRVNAKWMTVVPGYFERNLPMGVQTGNVIEALKRGAEIFEPHGLTMVLEPLSDNPDLFLRHADQTYMICKAVGSPSCKILYDIYHMQRNEGNLIATMEKTWSEIAYIQIGDNPGRKEPGTGEINYSNVFEWVNKKGFDGILGMEHGNAQPGKEGELALIEAYRKVDV</sequence>
<evidence type="ECO:0000259" key="2">
    <source>
        <dbReference type="Pfam" id="PF01261"/>
    </source>
</evidence>
<reference evidence="3 4" key="1">
    <citation type="submission" date="2023-08" db="EMBL/GenBank/DDBJ databases">
        <title>Draft genome sequence of Algoriphagus taiwanensis.</title>
        <authorList>
            <person name="Takatani N."/>
            <person name="Hosokawa M."/>
            <person name="Sawabe T."/>
        </authorList>
    </citation>
    <scope>NUCLEOTIDE SEQUENCE [LARGE SCALE GENOMIC DNA]</scope>
    <source>
        <strain evidence="3 4">JCM 19755</strain>
    </source>
</reference>
<dbReference type="PANTHER" id="PTHR43489">
    <property type="entry name" value="ISOMERASE"/>
    <property type="match status" value="1"/>
</dbReference>
<dbReference type="SUPFAM" id="SSF51658">
    <property type="entry name" value="Xylose isomerase-like"/>
    <property type="match status" value="1"/>
</dbReference>